<sequence>MVEFTSRDNDFFFYNFWMRIAARLFSVNVREIACCNESNQINRSQKNVGQNHRTCFSIKNSQNFHDPRFKFNTILTLVFSFGLECEIL</sequence>
<evidence type="ECO:0000313" key="1">
    <source>
        <dbReference type="EMBL" id="CAB5382874.1"/>
    </source>
</evidence>
<name>A0A915ZM16_9GLOM</name>
<dbReference type="AlphaFoldDB" id="A0A915ZM16"/>
<evidence type="ECO:0000313" key="2">
    <source>
        <dbReference type="Proteomes" id="UP000684084"/>
    </source>
</evidence>
<organism evidence="1 2">
    <name type="scientific">Rhizophagus irregularis</name>
    <dbReference type="NCBI Taxonomy" id="588596"/>
    <lineage>
        <taxon>Eukaryota</taxon>
        <taxon>Fungi</taxon>
        <taxon>Fungi incertae sedis</taxon>
        <taxon>Mucoromycota</taxon>
        <taxon>Glomeromycotina</taxon>
        <taxon>Glomeromycetes</taxon>
        <taxon>Glomerales</taxon>
        <taxon>Glomeraceae</taxon>
        <taxon>Rhizophagus</taxon>
    </lineage>
</organism>
<dbReference type="EMBL" id="CAGKOT010000047">
    <property type="protein sequence ID" value="CAB5382874.1"/>
    <property type="molecule type" value="Genomic_DNA"/>
</dbReference>
<dbReference type="Proteomes" id="UP000684084">
    <property type="component" value="Unassembled WGS sequence"/>
</dbReference>
<accession>A0A915ZM16</accession>
<comment type="caution">
    <text evidence="1">The sequence shown here is derived from an EMBL/GenBank/DDBJ whole genome shotgun (WGS) entry which is preliminary data.</text>
</comment>
<gene>
    <name evidence="1" type="ORF">CHRIB12_LOCUS18166</name>
</gene>
<protein>
    <submittedName>
        <fullName evidence="1">Uncharacterized protein</fullName>
    </submittedName>
</protein>
<proteinExistence type="predicted"/>
<reference evidence="1" key="1">
    <citation type="submission" date="2020-05" db="EMBL/GenBank/DDBJ databases">
        <authorList>
            <person name="Rincon C."/>
            <person name="Sanders R I."/>
            <person name="Robbins C."/>
            <person name="Chaturvedi A."/>
        </authorList>
    </citation>
    <scope>NUCLEOTIDE SEQUENCE</scope>
    <source>
        <strain evidence="1">CHB12</strain>
    </source>
</reference>